<dbReference type="Pfam" id="PF02518">
    <property type="entry name" value="HATPase_c"/>
    <property type="match status" value="1"/>
</dbReference>
<keyword evidence="11" id="KW-0067">ATP-binding</keyword>
<dbReference type="InterPro" id="IPR005467">
    <property type="entry name" value="His_kinase_dom"/>
</dbReference>
<dbReference type="GO" id="GO:0000155">
    <property type="term" value="F:phosphorelay sensor kinase activity"/>
    <property type="evidence" value="ECO:0007669"/>
    <property type="project" value="InterPro"/>
</dbReference>
<dbReference type="InterPro" id="IPR036890">
    <property type="entry name" value="HATPase_C_sf"/>
</dbReference>
<dbReference type="Gene3D" id="3.30.565.10">
    <property type="entry name" value="Histidine kinase-like ATPase, C-terminal domain"/>
    <property type="match status" value="1"/>
</dbReference>
<dbReference type="Gene3D" id="1.10.287.130">
    <property type="match status" value="1"/>
</dbReference>
<keyword evidence="8 17" id="KW-0812">Transmembrane</keyword>
<dbReference type="SUPFAM" id="SSF103190">
    <property type="entry name" value="Sensory domain-like"/>
    <property type="match status" value="1"/>
</dbReference>
<dbReference type="GeneID" id="35873811"/>
<evidence type="ECO:0000256" key="4">
    <source>
        <dbReference type="ARBA" id="ARBA00022475"/>
    </source>
</evidence>
<dbReference type="InterPro" id="IPR017055">
    <property type="entry name" value="Sig_transdc_His_kinase_DctB"/>
</dbReference>
<dbReference type="PANTHER" id="PTHR43065">
    <property type="entry name" value="SENSOR HISTIDINE KINASE"/>
    <property type="match status" value="1"/>
</dbReference>
<keyword evidence="4" id="KW-1003">Cell membrane</keyword>
<dbReference type="Gene3D" id="3.30.450.20">
    <property type="entry name" value="PAS domain"/>
    <property type="match status" value="2"/>
</dbReference>
<keyword evidence="16" id="KW-0175">Coiled coil</keyword>
<keyword evidence="13" id="KW-0902">Two-component regulatory system</keyword>
<evidence type="ECO:0000256" key="8">
    <source>
        <dbReference type="ARBA" id="ARBA00022692"/>
    </source>
</evidence>
<sequence>MRRIQFLAAVSVMGFILTAAVAAFTYFSVEKRYTNDIQNDVYQLHEKLSAELARYSEIPVVLSADPRLKRLLRVPNSERLLSQTNAILESWNNRLNSDVLYLMDKNGLTLAASNFDSSTTFVGHNYNYRPYFRQAMEGEKGQYYALGVVSDKRGYYFSYPIWDHDQIVGVLVLKVDLSIIDRIWDQQKFDYLIADPLGVVFYSSRNDWLYQSLAKLTDNQKNAIRDSRRYGDSALNSLTEYQELETLRPLSSLSLGLSTTGRERVLVANTELGSAGWRIYGFVPISKLWPMVVQSALLFATFYGLLVLVMTAWLQTVKTQRKLAQLNDDLEQKVAARTSSLEETNTALRDSITQYEDTQRALRQTESELIQAAKLAMLGELSASINHEINQPLAAMRTYTENSIKLMDRERYQDVQKNLTSIHELIGLVADIIARFKVFARKQGEEGRRLAALDDVINASLMLSEASFNKKGIHIDCAILERGIMVNADPVQLEQVILNLLSNATYAVRHSDSPAIGITVSTHLDWVDVHVWDNGPGMDNDTKKHIFSPFYTTKKDGLGLGLTICRRIIEAFDGRLRAEDHTDGGAELIVSLKRLQDGETSHDA</sequence>
<gene>
    <name evidence="19" type="ORF">SAMN03084138_03920</name>
</gene>
<evidence type="ECO:0000256" key="9">
    <source>
        <dbReference type="ARBA" id="ARBA00022741"/>
    </source>
</evidence>
<evidence type="ECO:0000259" key="18">
    <source>
        <dbReference type="PROSITE" id="PS50109"/>
    </source>
</evidence>
<evidence type="ECO:0000256" key="10">
    <source>
        <dbReference type="ARBA" id="ARBA00022777"/>
    </source>
</evidence>
<dbReference type="SUPFAM" id="SSF55874">
    <property type="entry name" value="ATPase domain of HSP90 chaperone/DNA topoisomerase II/histidine kinase"/>
    <property type="match status" value="1"/>
</dbReference>
<dbReference type="SMART" id="SM00387">
    <property type="entry name" value="HATPase_c"/>
    <property type="match status" value="1"/>
</dbReference>
<dbReference type="SMART" id="SM00388">
    <property type="entry name" value="HisKA"/>
    <property type="match status" value="1"/>
</dbReference>
<evidence type="ECO:0000313" key="20">
    <source>
        <dbReference type="Proteomes" id="UP000182692"/>
    </source>
</evidence>
<dbReference type="EC" id="2.7.13.3" evidence="3"/>
<keyword evidence="6" id="KW-0597">Phosphoprotein</keyword>
<dbReference type="InterPro" id="IPR033479">
    <property type="entry name" value="dCache_1"/>
</dbReference>
<accession>A0A1I5VE43</accession>
<evidence type="ECO:0000256" key="11">
    <source>
        <dbReference type="ARBA" id="ARBA00022840"/>
    </source>
</evidence>
<dbReference type="InterPro" id="IPR036097">
    <property type="entry name" value="HisK_dim/P_sf"/>
</dbReference>
<evidence type="ECO:0000256" key="14">
    <source>
        <dbReference type="ARBA" id="ARBA00023136"/>
    </source>
</evidence>
<proteinExistence type="predicted"/>
<evidence type="ECO:0000256" key="16">
    <source>
        <dbReference type="SAM" id="Coils"/>
    </source>
</evidence>
<dbReference type="Proteomes" id="UP000182692">
    <property type="component" value="Unassembled WGS sequence"/>
</dbReference>
<name>A0A1I5VE43_9GAMM</name>
<dbReference type="GO" id="GO:0005886">
    <property type="term" value="C:plasma membrane"/>
    <property type="evidence" value="ECO:0007669"/>
    <property type="project" value="UniProtKB-SubCell"/>
</dbReference>
<dbReference type="Pfam" id="PF00512">
    <property type="entry name" value="HisKA"/>
    <property type="match status" value="1"/>
</dbReference>
<dbReference type="InterPro" id="IPR003661">
    <property type="entry name" value="HisK_dim/P_dom"/>
</dbReference>
<keyword evidence="12 17" id="KW-1133">Transmembrane helix</keyword>
<dbReference type="RefSeq" id="WP_074928288.1">
    <property type="nucleotide sequence ID" value="NZ_FOWR01000037.1"/>
</dbReference>
<keyword evidence="14 17" id="KW-0472">Membrane</keyword>
<dbReference type="STRING" id="1121869.SAMN03084138_03920"/>
<evidence type="ECO:0000256" key="15">
    <source>
        <dbReference type="ARBA" id="ARBA00073143"/>
    </source>
</evidence>
<feature type="domain" description="Histidine kinase" evidence="18">
    <location>
        <begin position="384"/>
        <end position="596"/>
    </location>
</feature>
<dbReference type="EMBL" id="FOWR01000037">
    <property type="protein sequence ID" value="SFQ05753.1"/>
    <property type="molecule type" value="Genomic_DNA"/>
</dbReference>
<dbReference type="InterPro" id="IPR004358">
    <property type="entry name" value="Sig_transdc_His_kin-like_C"/>
</dbReference>
<dbReference type="SUPFAM" id="SSF47384">
    <property type="entry name" value="Homodimeric domain of signal transducing histidine kinase"/>
    <property type="match status" value="1"/>
</dbReference>
<evidence type="ECO:0000256" key="1">
    <source>
        <dbReference type="ARBA" id="ARBA00000085"/>
    </source>
</evidence>
<keyword evidence="5" id="KW-0997">Cell inner membrane</keyword>
<dbReference type="AlphaFoldDB" id="A0A1I5VE43"/>
<dbReference type="InterPro" id="IPR029151">
    <property type="entry name" value="Sensor-like_sf"/>
</dbReference>
<evidence type="ECO:0000256" key="12">
    <source>
        <dbReference type="ARBA" id="ARBA00022989"/>
    </source>
</evidence>
<dbReference type="PROSITE" id="PS50109">
    <property type="entry name" value="HIS_KIN"/>
    <property type="match status" value="1"/>
</dbReference>
<evidence type="ECO:0000256" key="2">
    <source>
        <dbReference type="ARBA" id="ARBA00004429"/>
    </source>
</evidence>
<evidence type="ECO:0000256" key="7">
    <source>
        <dbReference type="ARBA" id="ARBA00022679"/>
    </source>
</evidence>
<evidence type="ECO:0000256" key="3">
    <source>
        <dbReference type="ARBA" id="ARBA00012438"/>
    </source>
</evidence>
<dbReference type="PIRSF" id="PIRSF036431">
    <property type="entry name" value="STHK_DctB"/>
    <property type="match status" value="1"/>
</dbReference>
<dbReference type="FunFam" id="1.10.287.130:FF:000049">
    <property type="entry name" value="C4-dicarboxylate transport sensor protein DctB"/>
    <property type="match status" value="1"/>
</dbReference>
<feature type="coiled-coil region" evidence="16">
    <location>
        <begin position="348"/>
        <end position="375"/>
    </location>
</feature>
<organism evidence="19 20">
    <name type="scientific">Enterovibrio norvegicus DSM 15893</name>
    <dbReference type="NCBI Taxonomy" id="1121869"/>
    <lineage>
        <taxon>Bacteria</taxon>
        <taxon>Pseudomonadati</taxon>
        <taxon>Pseudomonadota</taxon>
        <taxon>Gammaproteobacteria</taxon>
        <taxon>Vibrionales</taxon>
        <taxon>Vibrionaceae</taxon>
        <taxon>Enterovibrio</taxon>
    </lineage>
</organism>
<protein>
    <recommendedName>
        <fullName evidence="15">C4-dicarboxylate transport sensor protein DctB</fullName>
        <ecNumber evidence="3">2.7.13.3</ecNumber>
    </recommendedName>
</protein>
<evidence type="ECO:0000256" key="6">
    <source>
        <dbReference type="ARBA" id="ARBA00022553"/>
    </source>
</evidence>
<dbReference type="CDD" id="cd00075">
    <property type="entry name" value="HATPase"/>
    <property type="match status" value="1"/>
</dbReference>
<evidence type="ECO:0000256" key="5">
    <source>
        <dbReference type="ARBA" id="ARBA00022519"/>
    </source>
</evidence>
<feature type="transmembrane region" description="Helical" evidence="17">
    <location>
        <begin position="288"/>
        <end position="314"/>
    </location>
</feature>
<dbReference type="OrthoDB" id="9772100at2"/>
<evidence type="ECO:0000256" key="17">
    <source>
        <dbReference type="SAM" id="Phobius"/>
    </source>
</evidence>
<evidence type="ECO:0000256" key="13">
    <source>
        <dbReference type="ARBA" id="ARBA00023012"/>
    </source>
</evidence>
<dbReference type="GO" id="GO:0005524">
    <property type="term" value="F:ATP binding"/>
    <property type="evidence" value="ECO:0007669"/>
    <property type="project" value="UniProtKB-KW"/>
</dbReference>
<evidence type="ECO:0000313" key="19">
    <source>
        <dbReference type="EMBL" id="SFQ05753.1"/>
    </source>
</evidence>
<dbReference type="CDD" id="cd00082">
    <property type="entry name" value="HisKA"/>
    <property type="match status" value="1"/>
</dbReference>
<dbReference type="PRINTS" id="PR00344">
    <property type="entry name" value="BCTRLSENSOR"/>
</dbReference>
<keyword evidence="9" id="KW-0547">Nucleotide-binding</keyword>
<keyword evidence="7" id="KW-0808">Transferase</keyword>
<reference evidence="19 20" key="1">
    <citation type="submission" date="2016-10" db="EMBL/GenBank/DDBJ databases">
        <authorList>
            <person name="de Groot N.N."/>
        </authorList>
    </citation>
    <scope>NUCLEOTIDE SEQUENCE [LARGE SCALE GENOMIC DNA]</scope>
    <source>
        <strain evidence="19 20">DSM 15893</strain>
    </source>
</reference>
<keyword evidence="10 19" id="KW-0418">Kinase</keyword>
<dbReference type="PANTHER" id="PTHR43065:SF46">
    <property type="entry name" value="C4-DICARBOXYLATE TRANSPORT SENSOR PROTEIN DCTB"/>
    <property type="match status" value="1"/>
</dbReference>
<dbReference type="InterPro" id="IPR003594">
    <property type="entry name" value="HATPase_dom"/>
</dbReference>
<dbReference type="Pfam" id="PF02743">
    <property type="entry name" value="dCache_1"/>
    <property type="match status" value="1"/>
</dbReference>
<comment type="subcellular location">
    <subcellularLocation>
        <location evidence="2">Cell inner membrane</location>
        <topology evidence="2">Multi-pass membrane protein</topology>
    </subcellularLocation>
</comment>
<comment type="catalytic activity">
    <reaction evidence="1">
        <text>ATP + protein L-histidine = ADP + protein N-phospho-L-histidine.</text>
        <dbReference type="EC" id="2.7.13.3"/>
    </reaction>
</comment>